<gene>
    <name evidence="2" type="ORF">ACFO6W_13465</name>
</gene>
<feature type="signal peptide" evidence="1">
    <location>
        <begin position="1"/>
        <end position="23"/>
    </location>
</feature>
<keyword evidence="3" id="KW-1185">Reference proteome</keyword>
<reference evidence="3" key="1">
    <citation type="journal article" date="2019" name="Int. J. Syst. Evol. Microbiol.">
        <title>The Global Catalogue of Microorganisms (GCM) 10K type strain sequencing project: providing services to taxonomists for standard genome sequencing and annotation.</title>
        <authorList>
            <consortium name="The Broad Institute Genomics Platform"/>
            <consortium name="The Broad Institute Genome Sequencing Center for Infectious Disease"/>
            <person name="Wu L."/>
            <person name="Ma J."/>
        </authorList>
    </citation>
    <scope>NUCLEOTIDE SEQUENCE [LARGE SCALE GENOMIC DNA]</scope>
    <source>
        <strain evidence="3">CCUG 66188</strain>
    </source>
</reference>
<evidence type="ECO:0000313" key="3">
    <source>
        <dbReference type="Proteomes" id="UP001596023"/>
    </source>
</evidence>
<keyword evidence="1" id="KW-0732">Signal</keyword>
<sequence length="195" mass="21341">MKRITVLLNMLVLFLLMSGNALAQRALPGMKGIQVTGGMVDGVYSYSNQSKAGYYFGAAMATYAGNGNKWVFGGEYLNRYYPYKDTCIPVAQFTAEGGYYLNILSDPSKTFFLSLGGSALAGYETSNWGKKALPDGATLINKDAFIYGGVVTLELETYLSDRIVLLLNARERALWGNTTGRFHMQFGAGVRLMIN</sequence>
<proteinExistence type="predicted"/>
<organism evidence="2 3">
    <name type="scientific">Dysgonomonas termitidis</name>
    <dbReference type="NCBI Taxonomy" id="1516126"/>
    <lineage>
        <taxon>Bacteria</taxon>
        <taxon>Pseudomonadati</taxon>
        <taxon>Bacteroidota</taxon>
        <taxon>Bacteroidia</taxon>
        <taxon>Bacteroidales</taxon>
        <taxon>Dysgonomonadaceae</taxon>
        <taxon>Dysgonomonas</taxon>
    </lineage>
</organism>
<dbReference type="EMBL" id="JBHSGN010000078">
    <property type="protein sequence ID" value="MFC4674706.1"/>
    <property type="molecule type" value="Genomic_DNA"/>
</dbReference>
<name>A0ABV9KYF7_9BACT</name>
<evidence type="ECO:0000313" key="2">
    <source>
        <dbReference type="EMBL" id="MFC4674706.1"/>
    </source>
</evidence>
<protein>
    <submittedName>
        <fullName evidence="2">Conjugal transfer protein TraO</fullName>
    </submittedName>
</protein>
<dbReference type="Pfam" id="PF10626">
    <property type="entry name" value="TraO"/>
    <property type="match status" value="1"/>
</dbReference>
<feature type="chain" id="PRO_5046124330" evidence="1">
    <location>
        <begin position="24"/>
        <end position="195"/>
    </location>
</feature>
<dbReference type="InterPro" id="IPR018899">
    <property type="entry name" value="Conjug_transposon_Tra0"/>
</dbReference>
<accession>A0ABV9KYF7</accession>
<evidence type="ECO:0000256" key="1">
    <source>
        <dbReference type="SAM" id="SignalP"/>
    </source>
</evidence>
<dbReference type="Proteomes" id="UP001596023">
    <property type="component" value="Unassembled WGS sequence"/>
</dbReference>
<comment type="caution">
    <text evidence="2">The sequence shown here is derived from an EMBL/GenBank/DDBJ whole genome shotgun (WGS) entry which is preliminary data.</text>
</comment>
<dbReference type="RefSeq" id="WP_379997258.1">
    <property type="nucleotide sequence ID" value="NZ_JBHSGN010000078.1"/>
</dbReference>